<evidence type="ECO:0000313" key="2">
    <source>
        <dbReference type="EMBL" id="KAH9628367.1"/>
    </source>
</evidence>
<name>A0A922S8F3_SPOEX</name>
<dbReference type="EMBL" id="JACEFF010000914">
    <property type="protein sequence ID" value="KAH9628367.1"/>
    <property type="molecule type" value="Genomic_DNA"/>
</dbReference>
<feature type="compositionally biased region" description="Low complexity" evidence="1">
    <location>
        <begin position="107"/>
        <end position="123"/>
    </location>
</feature>
<organism evidence="2 3">
    <name type="scientific">Spodoptera exigua</name>
    <name type="common">Beet armyworm</name>
    <name type="synonym">Noctua fulgens</name>
    <dbReference type="NCBI Taxonomy" id="7107"/>
    <lineage>
        <taxon>Eukaryota</taxon>
        <taxon>Metazoa</taxon>
        <taxon>Ecdysozoa</taxon>
        <taxon>Arthropoda</taxon>
        <taxon>Hexapoda</taxon>
        <taxon>Insecta</taxon>
        <taxon>Pterygota</taxon>
        <taxon>Neoptera</taxon>
        <taxon>Endopterygota</taxon>
        <taxon>Lepidoptera</taxon>
        <taxon>Glossata</taxon>
        <taxon>Ditrysia</taxon>
        <taxon>Noctuoidea</taxon>
        <taxon>Noctuidae</taxon>
        <taxon>Amphipyrinae</taxon>
        <taxon>Spodoptera</taxon>
    </lineage>
</organism>
<reference evidence="2" key="1">
    <citation type="journal article" date="2021" name="G3 (Bethesda)">
        <title>Genome and transcriptome analysis of the beet armyworm Spodoptera exigua reveals targets for pest control. .</title>
        <authorList>
            <person name="Simon S."/>
            <person name="Breeschoten T."/>
            <person name="Jansen H.J."/>
            <person name="Dirks R.P."/>
            <person name="Schranz M.E."/>
            <person name="Ros V.I.D."/>
        </authorList>
    </citation>
    <scope>NUCLEOTIDE SEQUENCE</scope>
    <source>
        <strain evidence="2">TB_SE_WUR_2020</strain>
    </source>
</reference>
<feature type="region of interest" description="Disordered" evidence="1">
    <location>
        <begin position="37"/>
        <end position="146"/>
    </location>
</feature>
<sequence>MAPLWPTGKPVPDAKLKDLKSMLHLIPQDSHDFYVKLTGNEDTEDDIDGFSGEAEIESVSSEQSSHDAERSREASSVGESDSASTGPDQPVVKTQLPAGKVVRRRAGGSARNASRASFPSARPRSAHEPGLHHTPASSTERIGDGNTYFFI</sequence>
<gene>
    <name evidence="2" type="ORF">HF086_015897</name>
</gene>
<comment type="caution">
    <text evidence="2">The sequence shown here is derived from an EMBL/GenBank/DDBJ whole genome shotgun (WGS) entry which is preliminary data.</text>
</comment>
<protein>
    <submittedName>
        <fullName evidence="2">Uncharacterized protein</fullName>
    </submittedName>
</protein>
<feature type="compositionally biased region" description="Basic and acidic residues" evidence="1">
    <location>
        <begin position="64"/>
        <end position="73"/>
    </location>
</feature>
<evidence type="ECO:0000313" key="3">
    <source>
        <dbReference type="Proteomes" id="UP000814243"/>
    </source>
</evidence>
<dbReference type="Proteomes" id="UP000814243">
    <property type="component" value="Unassembled WGS sequence"/>
</dbReference>
<evidence type="ECO:0000256" key="1">
    <source>
        <dbReference type="SAM" id="MobiDB-lite"/>
    </source>
</evidence>
<feature type="compositionally biased region" description="Polar residues" evidence="1">
    <location>
        <begin position="77"/>
        <end position="87"/>
    </location>
</feature>
<accession>A0A922S8F3</accession>
<dbReference type="AlphaFoldDB" id="A0A922S8F3"/>
<proteinExistence type="predicted"/>